<evidence type="ECO:0000313" key="2">
    <source>
        <dbReference type="EMBL" id="MFI2233599.1"/>
    </source>
</evidence>
<comment type="caution">
    <text evidence="2">The sequence shown here is derived from an EMBL/GenBank/DDBJ whole genome shotgun (WGS) entry which is preliminary data.</text>
</comment>
<dbReference type="Gene3D" id="1.20.5.340">
    <property type="match status" value="1"/>
</dbReference>
<gene>
    <name evidence="2" type="ORF">ACH49Z_27500</name>
</gene>
<keyword evidence="3" id="KW-1185">Reference proteome</keyword>
<reference evidence="2 3" key="1">
    <citation type="submission" date="2024-10" db="EMBL/GenBank/DDBJ databases">
        <title>The Natural Products Discovery Center: Release of the First 8490 Sequenced Strains for Exploring Actinobacteria Biosynthetic Diversity.</title>
        <authorList>
            <person name="Kalkreuter E."/>
            <person name="Kautsar S.A."/>
            <person name="Yang D."/>
            <person name="Bader C.D."/>
            <person name="Teijaro C.N."/>
            <person name="Fluegel L."/>
            <person name="Davis C.M."/>
            <person name="Simpson J.R."/>
            <person name="Lauterbach L."/>
            <person name="Steele A.D."/>
            <person name="Gui C."/>
            <person name="Meng S."/>
            <person name="Li G."/>
            <person name="Viehrig K."/>
            <person name="Ye F."/>
            <person name="Su P."/>
            <person name="Kiefer A.F."/>
            <person name="Nichols A."/>
            <person name="Cepeda A.J."/>
            <person name="Yan W."/>
            <person name="Fan B."/>
            <person name="Jiang Y."/>
            <person name="Adhikari A."/>
            <person name="Zheng C.-J."/>
            <person name="Schuster L."/>
            <person name="Cowan T.M."/>
            <person name="Smanski M.J."/>
            <person name="Chevrette M.G."/>
            <person name="De Carvalho L.P.S."/>
            <person name="Shen B."/>
        </authorList>
    </citation>
    <scope>NUCLEOTIDE SEQUENCE [LARGE SCALE GENOMIC DNA]</scope>
    <source>
        <strain evidence="2 3">NPDC019377</strain>
    </source>
</reference>
<evidence type="ECO:0000313" key="3">
    <source>
        <dbReference type="Proteomes" id="UP001611494"/>
    </source>
</evidence>
<keyword evidence="1" id="KW-0175">Coiled coil</keyword>
<protein>
    <submittedName>
        <fullName evidence="2">Uncharacterized protein</fullName>
    </submittedName>
</protein>
<name>A0ABW7W4U0_9NOCA</name>
<dbReference type="EMBL" id="JBIRYL010000015">
    <property type="protein sequence ID" value="MFI2233599.1"/>
    <property type="molecule type" value="Genomic_DNA"/>
</dbReference>
<dbReference type="Gene3D" id="1.20.5.190">
    <property type="match status" value="1"/>
</dbReference>
<evidence type="ECO:0000256" key="1">
    <source>
        <dbReference type="SAM" id="Coils"/>
    </source>
</evidence>
<sequence length="159" mass="17767">MSIENRLAVLEAQVVQIINERDREPESLRALRARMDGNHNAVLGELGSLHADVQDLRTGQARLEAGQTNLRGDVQELRAGQARLEAGQTQLRGNVQELRGNVQELRGNVQELRSNVQELRGDFQELRGDVEELRSGQARLEAGQQAVMDRLAEVLSKLR</sequence>
<accession>A0ABW7W4U0</accession>
<proteinExistence type="predicted"/>
<organism evidence="2 3">
    <name type="scientific">Nocardia testacea</name>
    <dbReference type="NCBI Taxonomy" id="248551"/>
    <lineage>
        <taxon>Bacteria</taxon>
        <taxon>Bacillati</taxon>
        <taxon>Actinomycetota</taxon>
        <taxon>Actinomycetes</taxon>
        <taxon>Mycobacteriales</taxon>
        <taxon>Nocardiaceae</taxon>
        <taxon>Nocardia</taxon>
    </lineage>
</organism>
<feature type="coiled-coil region" evidence="1">
    <location>
        <begin position="88"/>
        <end position="136"/>
    </location>
</feature>
<dbReference type="RefSeq" id="WP_397065901.1">
    <property type="nucleotide sequence ID" value="NZ_JBIRYL010000015.1"/>
</dbReference>
<dbReference type="SUPFAM" id="SSF90257">
    <property type="entry name" value="Myosin rod fragments"/>
    <property type="match status" value="1"/>
</dbReference>
<dbReference type="Proteomes" id="UP001611494">
    <property type="component" value="Unassembled WGS sequence"/>
</dbReference>